<keyword evidence="5" id="KW-0067">ATP-binding</keyword>
<dbReference type="InterPro" id="IPR001650">
    <property type="entry name" value="Helicase_C-like"/>
</dbReference>
<evidence type="ECO:0000313" key="11">
    <source>
        <dbReference type="EMBL" id="KAF6819453.1"/>
    </source>
</evidence>
<dbReference type="GO" id="GO:0005634">
    <property type="term" value="C:nucleus"/>
    <property type="evidence" value="ECO:0007669"/>
    <property type="project" value="TreeGrafter"/>
</dbReference>
<reference evidence="11" key="1">
    <citation type="journal article" date="2020" name="Phytopathology">
        <title>Genome Sequence Resources of Colletotrichum truncatum, C. plurivorum, C. musicola, and C. sojae: Four Species Pathogenic to Soybean (Glycine max).</title>
        <authorList>
            <person name="Rogerio F."/>
            <person name="Boufleur T.R."/>
            <person name="Ciampi-Guillardi M."/>
            <person name="Sukno S.A."/>
            <person name="Thon M.R."/>
            <person name="Massola Junior N.S."/>
            <person name="Baroncelli R."/>
        </authorList>
    </citation>
    <scope>NUCLEOTIDE SEQUENCE</scope>
    <source>
        <strain evidence="11">LFN0074</strain>
    </source>
</reference>
<feature type="compositionally biased region" description="Acidic residues" evidence="7">
    <location>
        <begin position="61"/>
        <end position="72"/>
    </location>
</feature>
<dbReference type="CDD" id="cd18793">
    <property type="entry name" value="SF2_C_SNF"/>
    <property type="match status" value="1"/>
</dbReference>
<name>A0A8H6N4N5_9PEZI</name>
<evidence type="ECO:0000313" key="12">
    <source>
        <dbReference type="Proteomes" id="UP000639643"/>
    </source>
</evidence>
<feature type="compositionally biased region" description="Basic and acidic residues" evidence="7">
    <location>
        <begin position="76"/>
        <end position="90"/>
    </location>
</feature>
<feature type="compositionally biased region" description="Basic residues" evidence="7">
    <location>
        <begin position="580"/>
        <end position="594"/>
    </location>
</feature>
<dbReference type="Proteomes" id="UP000639643">
    <property type="component" value="Unassembled WGS sequence"/>
</dbReference>
<keyword evidence="4" id="KW-0347">Helicase</keyword>
<feature type="non-terminal residue" evidence="11">
    <location>
        <position position="1"/>
    </location>
</feature>
<feature type="region of interest" description="Disordered" evidence="7">
    <location>
        <begin position="713"/>
        <end position="749"/>
    </location>
</feature>
<dbReference type="Gene3D" id="3.40.50.300">
    <property type="entry name" value="P-loop containing nucleotide triphosphate hydrolases"/>
    <property type="match status" value="1"/>
</dbReference>
<feature type="domain" description="Helicase ATP-binding" evidence="9">
    <location>
        <begin position="274"/>
        <end position="465"/>
    </location>
</feature>
<dbReference type="SUPFAM" id="SSF57850">
    <property type="entry name" value="RING/U-box"/>
    <property type="match status" value="1"/>
</dbReference>
<dbReference type="PROSITE" id="PS51194">
    <property type="entry name" value="HELICASE_CTER"/>
    <property type="match status" value="1"/>
</dbReference>
<feature type="region of interest" description="Disordered" evidence="7">
    <location>
        <begin position="553"/>
        <end position="613"/>
    </location>
</feature>
<dbReference type="PROSITE" id="PS50089">
    <property type="entry name" value="ZF_RING_2"/>
    <property type="match status" value="1"/>
</dbReference>
<keyword evidence="6" id="KW-0862">Zinc</keyword>
<feature type="region of interest" description="Disordered" evidence="7">
    <location>
        <begin position="1"/>
        <end position="168"/>
    </location>
</feature>
<evidence type="ECO:0000256" key="7">
    <source>
        <dbReference type="SAM" id="MobiDB-lite"/>
    </source>
</evidence>
<evidence type="ECO:0000256" key="6">
    <source>
        <dbReference type="PROSITE-ProRule" id="PRU00175"/>
    </source>
</evidence>
<dbReference type="PANTHER" id="PTHR45626">
    <property type="entry name" value="TRANSCRIPTION TERMINATION FACTOR 2-RELATED"/>
    <property type="match status" value="1"/>
</dbReference>
<comment type="similarity">
    <text evidence="1">Belongs to the SNF2/RAD54 helicase family.</text>
</comment>
<protein>
    <submittedName>
        <fullName evidence="11">SNF2 family domain-containing protein</fullName>
    </submittedName>
</protein>
<keyword evidence="2" id="KW-0547">Nucleotide-binding</keyword>
<dbReference type="PROSITE" id="PS51192">
    <property type="entry name" value="HELICASE_ATP_BIND_1"/>
    <property type="match status" value="1"/>
</dbReference>
<dbReference type="EMBL" id="WIGM01000613">
    <property type="protein sequence ID" value="KAF6819453.1"/>
    <property type="molecule type" value="Genomic_DNA"/>
</dbReference>
<proteinExistence type="inferred from homology"/>
<dbReference type="GO" id="GO:0016787">
    <property type="term" value="F:hydrolase activity"/>
    <property type="evidence" value="ECO:0007669"/>
    <property type="project" value="UniProtKB-KW"/>
</dbReference>
<organism evidence="11 12">
    <name type="scientific">Colletotrichum musicola</name>
    <dbReference type="NCBI Taxonomy" id="2175873"/>
    <lineage>
        <taxon>Eukaryota</taxon>
        <taxon>Fungi</taxon>
        <taxon>Dikarya</taxon>
        <taxon>Ascomycota</taxon>
        <taxon>Pezizomycotina</taxon>
        <taxon>Sordariomycetes</taxon>
        <taxon>Hypocreomycetidae</taxon>
        <taxon>Glomerellales</taxon>
        <taxon>Glomerellaceae</taxon>
        <taxon>Colletotrichum</taxon>
        <taxon>Colletotrichum orchidearum species complex</taxon>
    </lineage>
</organism>
<evidence type="ECO:0000256" key="4">
    <source>
        <dbReference type="ARBA" id="ARBA00022806"/>
    </source>
</evidence>
<dbReference type="InterPro" id="IPR001841">
    <property type="entry name" value="Znf_RING"/>
</dbReference>
<evidence type="ECO:0000256" key="1">
    <source>
        <dbReference type="ARBA" id="ARBA00007025"/>
    </source>
</evidence>
<dbReference type="Pfam" id="PF00176">
    <property type="entry name" value="SNF2-rel_dom"/>
    <property type="match status" value="1"/>
</dbReference>
<gene>
    <name evidence="11" type="ORF">CMUS01_11711</name>
</gene>
<dbReference type="SUPFAM" id="SSF52540">
    <property type="entry name" value="P-loop containing nucleoside triphosphate hydrolases"/>
    <property type="match status" value="2"/>
</dbReference>
<dbReference type="PANTHER" id="PTHR45626:SF17">
    <property type="entry name" value="HELICASE-LIKE TRANSCRIPTION FACTOR"/>
    <property type="match status" value="1"/>
</dbReference>
<dbReference type="InterPro" id="IPR013083">
    <property type="entry name" value="Znf_RING/FYVE/PHD"/>
</dbReference>
<dbReference type="SMART" id="SM00490">
    <property type="entry name" value="HELICc"/>
    <property type="match status" value="1"/>
</dbReference>
<dbReference type="InterPro" id="IPR049730">
    <property type="entry name" value="SNF2/RAD54-like_C"/>
</dbReference>
<dbReference type="SMART" id="SM00487">
    <property type="entry name" value="DEXDc"/>
    <property type="match status" value="1"/>
</dbReference>
<evidence type="ECO:0000256" key="2">
    <source>
        <dbReference type="ARBA" id="ARBA00022741"/>
    </source>
</evidence>
<accession>A0A8H6N4N5</accession>
<feature type="domain" description="RING-type" evidence="8">
    <location>
        <begin position="645"/>
        <end position="687"/>
    </location>
</feature>
<keyword evidence="12" id="KW-1185">Reference proteome</keyword>
<evidence type="ECO:0000259" key="9">
    <source>
        <dbReference type="PROSITE" id="PS51192"/>
    </source>
</evidence>
<evidence type="ECO:0000256" key="5">
    <source>
        <dbReference type="ARBA" id="ARBA00022840"/>
    </source>
</evidence>
<dbReference type="InterPro" id="IPR027417">
    <property type="entry name" value="P-loop_NTPase"/>
</dbReference>
<dbReference type="InterPro" id="IPR000330">
    <property type="entry name" value="SNF2_N"/>
</dbReference>
<dbReference type="InterPro" id="IPR050628">
    <property type="entry name" value="SNF2_RAD54_helicase_TF"/>
</dbReference>
<evidence type="ECO:0000256" key="3">
    <source>
        <dbReference type="ARBA" id="ARBA00022801"/>
    </source>
</evidence>
<evidence type="ECO:0000259" key="8">
    <source>
        <dbReference type="PROSITE" id="PS50089"/>
    </source>
</evidence>
<comment type="caution">
    <text evidence="11">The sequence shown here is derived from an EMBL/GenBank/DDBJ whole genome shotgun (WGS) entry which is preliminary data.</text>
</comment>
<feature type="domain" description="Helicase C-terminal" evidence="10">
    <location>
        <begin position="790"/>
        <end position="950"/>
    </location>
</feature>
<dbReference type="InterPro" id="IPR038718">
    <property type="entry name" value="SNF2-like_sf"/>
</dbReference>
<dbReference type="Gene3D" id="3.30.40.10">
    <property type="entry name" value="Zinc/RING finger domain, C3HC4 (zinc finger)"/>
    <property type="match status" value="1"/>
</dbReference>
<feature type="compositionally biased region" description="Basic and acidic residues" evidence="7">
    <location>
        <begin position="114"/>
        <end position="133"/>
    </location>
</feature>
<keyword evidence="6" id="KW-0479">Metal-binding</keyword>
<feature type="compositionally biased region" description="Basic and acidic residues" evidence="7">
    <location>
        <begin position="733"/>
        <end position="749"/>
    </location>
</feature>
<evidence type="ECO:0000259" key="10">
    <source>
        <dbReference type="PROSITE" id="PS51194"/>
    </source>
</evidence>
<dbReference type="GO" id="GO:0004386">
    <property type="term" value="F:helicase activity"/>
    <property type="evidence" value="ECO:0007669"/>
    <property type="project" value="UniProtKB-KW"/>
</dbReference>
<dbReference type="CDD" id="cd16449">
    <property type="entry name" value="RING-HC"/>
    <property type="match status" value="1"/>
</dbReference>
<dbReference type="AlphaFoldDB" id="A0A8H6N4N5"/>
<keyword evidence="6" id="KW-0863">Zinc-finger</keyword>
<sequence>MDSEEARMQLLQDANDNYPTEPMQDDPSGPDALFVGETEYHSNDENPNDNTDYETNGEPLGDSDTEDGETGIDQDVGEKHTDLVDGLSKDPRHRRGPAAKTAKEYVARVHAKKHEVLKDHIRTEKSKNKRTADGELDISPPQPKRRRAPSKGKKPVPEQRAHAKSNQNEAVEKAAGMFHAISNMSESASAGAIPASLQQRVTKDARNKHISAQRTYGQDNRHRTTQRGDVKEAAKILGYGKVKCFGETAYQIRGMKSKIHDWQLTPVAWMVKRENAEMPPYGGVLADVPGMGKTVVSLSCVVRNPPDKNDMAEWSGATLVVLPSQVVADQWAEEIEKHLEVINEDDIYVFRKSRNTLSVGKIATFKIVLTTYRELLAGFPSTETLDGLSEKHAKDPAEYSKQFRALVGDLFHINWYRVILDEVHQIKNLASRKLFPYLKLIGVEGISTEEAFVKDFLNTKSGPAKLDALVNLVSYRRIEEDDFLGRKMLDLPQLHPGDQWVDLSTEERIIYDHIPSLLLGEMSQKRRPAARVEGIAAALREVEGKQFVYHQIGTRAQRREAPVKPADSDDEEENVDSKSEKKKKKKVDKTKKKQPAQPAPEPRGTSAEDHQYMDPFGVSDFGKDFSLAKLLELTSTEKLINEQRCGLCKRQGGVVDPLILRCKHVFCSTCFMKRVMKLKKTDCPVNECSGKAEGWAHAETLSSEENECRMWDAADNDDGEDQGKPAPKLSRKQKSEAAQRRKEAKKKVESKYGAVYNGNVPITDPDDKAYVRIGVNNSDGVPCPSAKITCVKDILIQWQKEGPDDKIIIFVQFVKTAIMTGIMLNLEHIPFVYLTGTMTPTEKTKAVKEFKTDPKLKILVASMKCGGQALNLTCANRVILIDAWWNNAAERQASGRVFRLGQIKDSHFVRVLARGTVDEHITELQDDKSTEIARVLQDDGHVPDFLDDYEV</sequence>
<dbReference type="OrthoDB" id="448448at2759"/>
<keyword evidence="3" id="KW-0378">Hydrolase</keyword>
<dbReference type="GO" id="GO:0008094">
    <property type="term" value="F:ATP-dependent activity, acting on DNA"/>
    <property type="evidence" value="ECO:0007669"/>
    <property type="project" value="TreeGrafter"/>
</dbReference>
<dbReference type="GO" id="GO:0008270">
    <property type="term" value="F:zinc ion binding"/>
    <property type="evidence" value="ECO:0007669"/>
    <property type="project" value="UniProtKB-KW"/>
</dbReference>
<dbReference type="Pfam" id="PF00271">
    <property type="entry name" value="Helicase_C"/>
    <property type="match status" value="1"/>
</dbReference>
<dbReference type="GO" id="GO:0006281">
    <property type="term" value="P:DNA repair"/>
    <property type="evidence" value="ECO:0007669"/>
    <property type="project" value="TreeGrafter"/>
</dbReference>
<dbReference type="InterPro" id="IPR014001">
    <property type="entry name" value="Helicase_ATP-bd"/>
</dbReference>
<dbReference type="GO" id="GO:0005524">
    <property type="term" value="F:ATP binding"/>
    <property type="evidence" value="ECO:0007669"/>
    <property type="project" value="UniProtKB-KW"/>
</dbReference>
<dbReference type="Gene3D" id="3.40.50.10810">
    <property type="entry name" value="Tandem AAA-ATPase domain"/>
    <property type="match status" value="1"/>
</dbReference>
<feature type="compositionally biased region" description="Basic residues" evidence="7">
    <location>
        <begin position="143"/>
        <end position="154"/>
    </location>
</feature>